<dbReference type="AlphaFoldDB" id="A0A0G1X4P6"/>
<dbReference type="EMBL" id="LCPC01000011">
    <property type="protein sequence ID" value="KKU89400.1"/>
    <property type="molecule type" value="Genomic_DNA"/>
</dbReference>
<sequence length="166" mass="18718">MATYEGDLGWKLKECCVEWDRELQQRRTDEAERRDYVRQQQSLATMADAAVRAYGNPPVEGNTPPRLRQPHLVTRWMEIYEKGTPLSIRLQAYFGQSRDSSSPGEIARVDCQLRQPDGSVMQLFKIGHGQGVVNALNEPAISADLELFQEVVSHAFPYGPRLDGGV</sequence>
<dbReference type="Proteomes" id="UP000034403">
    <property type="component" value="Unassembled WGS sequence"/>
</dbReference>
<protein>
    <submittedName>
        <fullName evidence="1">Uncharacterized protein</fullName>
    </submittedName>
</protein>
<proteinExistence type="predicted"/>
<evidence type="ECO:0000313" key="2">
    <source>
        <dbReference type="Proteomes" id="UP000034403"/>
    </source>
</evidence>
<gene>
    <name evidence="1" type="ORF">UY20_C0011G0007</name>
</gene>
<reference evidence="1 2" key="1">
    <citation type="journal article" date="2015" name="Nature">
        <title>rRNA introns, odd ribosomes, and small enigmatic genomes across a large radiation of phyla.</title>
        <authorList>
            <person name="Brown C.T."/>
            <person name="Hug L.A."/>
            <person name="Thomas B.C."/>
            <person name="Sharon I."/>
            <person name="Castelle C.J."/>
            <person name="Singh A."/>
            <person name="Wilkins M.J."/>
            <person name="Williams K.H."/>
            <person name="Banfield J.F."/>
        </authorList>
    </citation>
    <scope>NUCLEOTIDE SEQUENCE [LARGE SCALE GENOMIC DNA]</scope>
</reference>
<name>A0A0G1X4P6_9BACT</name>
<evidence type="ECO:0000313" key="1">
    <source>
        <dbReference type="EMBL" id="KKU89400.1"/>
    </source>
</evidence>
<comment type="caution">
    <text evidence="1">The sequence shown here is derived from an EMBL/GenBank/DDBJ whole genome shotgun (WGS) entry which is preliminary data.</text>
</comment>
<accession>A0A0G1X4P6</accession>
<organism evidence="1 2">
    <name type="scientific">Candidatus Yanofskybacteria bacterium GW2011_GWA1_48_10</name>
    <dbReference type="NCBI Taxonomy" id="1619022"/>
    <lineage>
        <taxon>Bacteria</taxon>
        <taxon>Candidatus Yanofskyibacteriota</taxon>
    </lineage>
</organism>